<dbReference type="Gene3D" id="3.40.50.1010">
    <property type="entry name" value="5'-nuclease"/>
    <property type="match status" value="1"/>
</dbReference>
<dbReference type="EMBL" id="CP039691">
    <property type="protein sequence ID" value="QCI96471.1"/>
    <property type="molecule type" value="Genomic_DNA"/>
</dbReference>
<dbReference type="EMBL" id="CP124733">
    <property type="protein sequence ID" value="WHA41102.1"/>
    <property type="molecule type" value="Genomic_DNA"/>
</dbReference>
<proteinExistence type="predicted"/>
<dbReference type="InterPro" id="IPR002716">
    <property type="entry name" value="PIN_dom"/>
</dbReference>
<evidence type="ECO:0000313" key="5">
    <source>
        <dbReference type="Proteomes" id="UP000298545"/>
    </source>
</evidence>
<gene>
    <name evidence="2" type="ORF">CFBP5473_00155</name>
    <name evidence="4" type="ORF">CFBP5477_000150</name>
    <name evidence="3" type="ORF">J5285_05235</name>
</gene>
<dbReference type="EMBL" id="CP072167">
    <property type="protein sequence ID" value="QYA08110.1"/>
    <property type="molecule type" value="Genomic_DNA"/>
</dbReference>
<evidence type="ECO:0000313" key="4">
    <source>
        <dbReference type="EMBL" id="WHA41102.1"/>
    </source>
</evidence>
<evidence type="ECO:0000259" key="1">
    <source>
        <dbReference type="Pfam" id="PF01850"/>
    </source>
</evidence>
<name>A0A4D7DKD9_9HYPH</name>
<dbReference type="STRING" id="1367849.GCA_000518585_01688"/>
<sequence>MIGIEKVYIDTNIFITAMEGEETTRELLPSLFLVDSFRAPVFVTSELTFSELVVKPYKDQNDQLIDQYQRLILSSDWLKVVPVEMPILHYAAVLRAQYPSLKLPDAIHVSTAIGLSCSHFLTNDLGIRGEYTLIHTRYGVVKHARPLQIIRPDSETLKRVIESLSA</sequence>
<dbReference type="SUPFAM" id="SSF88723">
    <property type="entry name" value="PIN domain-like"/>
    <property type="match status" value="1"/>
</dbReference>
<reference evidence="2 5" key="1">
    <citation type="submission" date="2019-04" db="EMBL/GenBank/DDBJ databases">
        <title>Complete genome sequence of Agrobacterium larrymoorei CFBP5473.</title>
        <authorList>
            <person name="Haryono M."/>
            <person name="Chou L."/>
            <person name="Lin Y.-C."/>
            <person name="Lai E.-M."/>
            <person name="Kuo C.-H."/>
        </authorList>
    </citation>
    <scope>NUCLEOTIDE SEQUENCE [LARGE SCALE GENOMIC DNA]</scope>
    <source>
        <strain evidence="2 5">CFBP5473</strain>
    </source>
</reference>
<reference evidence="3 6" key="2">
    <citation type="submission" date="2021-03" db="EMBL/GenBank/DDBJ databases">
        <title>Rapid diversification of plasmids in a genus of pathogenic and nitrogen fixing bacteria.</title>
        <authorList>
            <person name="Weisberg A.J."/>
            <person name="Miller M."/>
            <person name="Ream W."/>
            <person name="Grunwald N.J."/>
            <person name="Chang J.H."/>
        </authorList>
    </citation>
    <scope>NUCLEOTIDE SEQUENCE [LARGE SCALE GENOMIC DNA]</scope>
    <source>
        <strain evidence="3 6">AF3.44</strain>
    </source>
</reference>
<evidence type="ECO:0000313" key="2">
    <source>
        <dbReference type="EMBL" id="QCI96471.1"/>
    </source>
</evidence>
<dbReference type="RefSeq" id="WP_027674512.1">
    <property type="nucleotide sequence ID" value="NZ_CP039691.1"/>
</dbReference>
<dbReference type="Proteomes" id="UP000298664">
    <property type="component" value="Chromosome Circular"/>
</dbReference>
<organism evidence="2 5">
    <name type="scientific">Agrobacterium larrymoorei</name>
    <dbReference type="NCBI Taxonomy" id="160699"/>
    <lineage>
        <taxon>Bacteria</taxon>
        <taxon>Pseudomonadati</taxon>
        <taxon>Pseudomonadota</taxon>
        <taxon>Alphaproteobacteria</taxon>
        <taxon>Hyphomicrobiales</taxon>
        <taxon>Rhizobiaceae</taxon>
        <taxon>Rhizobium/Agrobacterium group</taxon>
        <taxon>Agrobacterium</taxon>
    </lineage>
</organism>
<reference evidence="4" key="3">
    <citation type="submission" date="2023-05" db="EMBL/GenBank/DDBJ databases">
        <title>Complete genome sequence of Agrobacterium larrymoorei CFBP5477.</title>
        <authorList>
            <person name="Yen H.-C."/>
            <person name="Chou L."/>
            <person name="Lin Y.-C."/>
            <person name="Lai E.-M."/>
            <person name="Kuo C.-H."/>
        </authorList>
    </citation>
    <scope>NUCLEOTIDE SEQUENCE</scope>
    <source>
        <strain evidence="4">CFBP5477</strain>
    </source>
</reference>
<evidence type="ECO:0000313" key="3">
    <source>
        <dbReference type="EMBL" id="QYA08110.1"/>
    </source>
</evidence>
<protein>
    <submittedName>
        <fullName evidence="2">PIN domain-containing protein</fullName>
    </submittedName>
</protein>
<dbReference type="Proteomes" id="UP000826513">
    <property type="component" value="Chromosome 1"/>
</dbReference>
<evidence type="ECO:0000313" key="6">
    <source>
        <dbReference type="Proteomes" id="UP000826513"/>
    </source>
</evidence>
<dbReference type="AlphaFoldDB" id="A0A4D7DKD9"/>
<dbReference type="InterPro" id="IPR029060">
    <property type="entry name" value="PIN-like_dom_sf"/>
</dbReference>
<feature type="domain" description="PIN" evidence="1">
    <location>
        <begin position="7"/>
        <end position="126"/>
    </location>
</feature>
<keyword evidence="6" id="KW-1185">Reference proteome</keyword>
<accession>A0A4D7DKD9</accession>
<dbReference type="KEGG" id="alf:CFBP5473_00155"/>
<dbReference type="OrthoDB" id="574461at2"/>
<dbReference type="Pfam" id="PF01850">
    <property type="entry name" value="PIN"/>
    <property type="match status" value="1"/>
</dbReference>
<dbReference type="Proteomes" id="UP000298545">
    <property type="component" value="Chromosome circular"/>
</dbReference>